<reference evidence="15" key="2">
    <citation type="journal article" date="2017" name="Plant Physiol. Biochem.">
        <title>Differential oxidative and antioxidative response of duckweed Lemna minor toward plant growth promoting/inhibiting bacteria.</title>
        <authorList>
            <person name="Ishizawa H."/>
            <person name="Kuroda M."/>
            <person name="Morikawa M."/>
            <person name="Ike M."/>
        </authorList>
    </citation>
    <scope>NUCLEOTIDE SEQUENCE [LARGE SCALE GENOMIC DNA]</scope>
    <source>
        <strain evidence="15">M6</strain>
    </source>
</reference>
<name>A0A3G9G066_9CAUL</name>
<dbReference type="InterPro" id="IPR035906">
    <property type="entry name" value="MetI-like_sf"/>
</dbReference>
<dbReference type="GO" id="GO:0005886">
    <property type="term" value="C:plasma membrane"/>
    <property type="evidence" value="ECO:0007669"/>
    <property type="project" value="UniProtKB-SubCell"/>
</dbReference>
<dbReference type="NCBIfam" id="TIGR02141">
    <property type="entry name" value="modB_ABC"/>
    <property type="match status" value="1"/>
</dbReference>
<evidence type="ECO:0000313" key="14">
    <source>
        <dbReference type="EMBL" id="BBF80722.1"/>
    </source>
</evidence>
<protein>
    <recommendedName>
        <fullName evidence="12">Molybdenum transport system permease</fullName>
    </recommendedName>
</protein>
<keyword evidence="7 12" id="KW-0997">Cell inner membrane</keyword>
<evidence type="ECO:0000256" key="9">
    <source>
        <dbReference type="ARBA" id="ARBA00022989"/>
    </source>
</evidence>
<evidence type="ECO:0000256" key="4">
    <source>
        <dbReference type="ARBA" id="ARBA00022448"/>
    </source>
</evidence>
<dbReference type="SUPFAM" id="SSF161098">
    <property type="entry name" value="MetI-like"/>
    <property type="match status" value="1"/>
</dbReference>
<dbReference type="GO" id="GO:0015098">
    <property type="term" value="F:molybdate ion transmembrane transporter activity"/>
    <property type="evidence" value="ECO:0007669"/>
    <property type="project" value="UniProtKB-UniRule"/>
</dbReference>
<keyword evidence="8 11" id="KW-0812">Transmembrane</keyword>
<evidence type="ECO:0000256" key="12">
    <source>
        <dbReference type="RuleBase" id="RU365097"/>
    </source>
</evidence>
<dbReference type="InterPro" id="IPR011867">
    <property type="entry name" value="ModB_ABC"/>
</dbReference>
<evidence type="ECO:0000256" key="2">
    <source>
        <dbReference type="ARBA" id="ARBA00004429"/>
    </source>
</evidence>
<feature type="transmembrane region" description="Helical" evidence="11">
    <location>
        <begin position="6"/>
        <end position="29"/>
    </location>
</feature>
<evidence type="ECO:0000256" key="1">
    <source>
        <dbReference type="ARBA" id="ARBA00002949"/>
    </source>
</evidence>
<keyword evidence="10 11" id="KW-0472">Membrane</keyword>
<feature type="transmembrane region" description="Helical" evidence="11">
    <location>
        <begin position="143"/>
        <end position="168"/>
    </location>
</feature>
<feature type="transmembrane region" description="Helical" evidence="11">
    <location>
        <begin position="41"/>
        <end position="62"/>
    </location>
</feature>
<dbReference type="PROSITE" id="PS50928">
    <property type="entry name" value="ABC_TM1"/>
    <property type="match status" value="1"/>
</dbReference>
<keyword evidence="4 11" id="KW-0813">Transport</keyword>
<dbReference type="Proteomes" id="UP000278756">
    <property type="component" value="Chromosome 1"/>
</dbReference>
<dbReference type="EMBL" id="AP018827">
    <property type="protein sequence ID" value="BBF80722.1"/>
    <property type="molecule type" value="Genomic_DNA"/>
</dbReference>
<dbReference type="RefSeq" id="WP_126421242.1">
    <property type="nucleotide sequence ID" value="NZ_AP018827.1"/>
</dbReference>
<dbReference type="PANTHER" id="PTHR30183:SF8">
    <property type="entry name" value="MOLYBDENUM TRANSPORT SYSTEM PERMEASE"/>
    <property type="match status" value="1"/>
</dbReference>
<gene>
    <name evidence="14" type="ORF">EM6_1307</name>
</gene>
<feature type="transmembrane region" description="Helical" evidence="11">
    <location>
        <begin position="82"/>
        <end position="102"/>
    </location>
</feature>
<keyword evidence="6 12" id="KW-0500">Molybdenum</keyword>
<reference evidence="15" key="1">
    <citation type="journal article" date="2017" name="Biotechnol. Biofuels">
        <title>Evaluation of environmental bacterial communities as a factor affecting the growth of duckweed Lemna minor.</title>
        <authorList>
            <person name="Ishizawa H."/>
            <person name="Kuroda M."/>
            <person name="Morikawa M."/>
            <person name="Ike M."/>
        </authorList>
    </citation>
    <scope>NUCLEOTIDE SEQUENCE [LARGE SCALE GENOMIC DNA]</scope>
    <source>
        <strain evidence="15">M6</strain>
    </source>
</reference>
<dbReference type="OrthoDB" id="9774448at2"/>
<evidence type="ECO:0000256" key="7">
    <source>
        <dbReference type="ARBA" id="ARBA00022519"/>
    </source>
</evidence>
<evidence type="ECO:0000256" key="6">
    <source>
        <dbReference type="ARBA" id="ARBA00022505"/>
    </source>
</evidence>
<sequence length="225" mass="24140">MWEAIRVTLLLAAVTTPLLLLLATPLAWWLAKGTGWVRDTVAAVVALPIVLPPTVLGFYLLIALGPHSPLMGLLQPFGVRTLAFTFTGLVIGSLVYSLPFAVQPIRNAFEAMGPRPLEVAATLRASPWDAFWSVALPQARRGYVTAALLVFAHTIGEFGVVLMIGGAIPGQTEVVSIRIFQAVEQLNFAEAHLISGGLLAFSFVALMVMLVIDRRFGARSAGIRP</sequence>
<feature type="domain" description="ABC transmembrane type-1" evidence="13">
    <location>
        <begin position="5"/>
        <end position="212"/>
    </location>
</feature>
<evidence type="ECO:0000256" key="11">
    <source>
        <dbReference type="RuleBase" id="RU363032"/>
    </source>
</evidence>
<feature type="transmembrane region" description="Helical" evidence="11">
    <location>
        <begin position="188"/>
        <end position="212"/>
    </location>
</feature>
<comment type="subcellular location">
    <subcellularLocation>
        <location evidence="2 12">Cell inner membrane</location>
        <topology evidence="2 12">Multi-pass membrane protein</topology>
    </subcellularLocation>
    <subcellularLocation>
        <location evidence="11">Cell membrane</location>
        <topology evidence="11">Multi-pass membrane protein</topology>
    </subcellularLocation>
</comment>
<evidence type="ECO:0000313" key="15">
    <source>
        <dbReference type="Proteomes" id="UP000278756"/>
    </source>
</evidence>
<evidence type="ECO:0000256" key="8">
    <source>
        <dbReference type="ARBA" id="ARBA00022692"/>
    </source>
</evidence>
<comment type="function">
    <text evidence="1 12">Part of the binding-protein-dependent transport system for molybdenum; probably responsible for the translocation of the substrate across the membrane.</text>
</comment>
<organism evidence="14 15">
    <name type="scientific">Asticcacaulis excentricus</name>
    <dbReference type="NCBI Taxonomy" id="78587"/>
    <lineage>
        <taxon>Bacteria</taxon>
        <taxon>Pseudomonadati</taxon>
        <taxon>Pseudomonadota</taxon>
        <taxon>Alphaproteobacteria</taxon>
        <taxon>Caulobacterales</taxon>
        <taxon>Caulobacteraceae</taxon>
        <taxon>Asticcacaulis</taxon>
    </lineage>
</organism>
<dbReference type="PANTHER" id="PTHR30183">
    <property type="entry name" value="MOLYBDENUM TRANSPORT SYSTEM PERMEASE PROTEIN MODB"/>
    <property type="match status" value="1"/>
</dbReference>
<dbReference type="Gene3D" id="1.10.3720.10">
    <property type="entry name" value="MetI-like"/>
    <property type="match status" value="1"/>
</dbReference>
<evidence type="ECO:0000256" key="10">
    <source>
        <dbReference type="ARBA" id="ARBA00023136"/>
    </source>
</evidence>
<evidence type="ECO:0000256" key="3">
    <source>
        <dbReference type="ARBA" id="ARBA00007069"/>
    </source>
</evidence>
<dbReference type="FunFam" id="1.10.3720.10:FF:000054">
    <property type="entry name" value="Molybdenum transport system permease"/>
    <property type="match status" value="1"/>
</dbReference>
<proteinExistence type="inferred from homology"/>
<keyword evidence="9 11" id="KW-1133">Transmembrane helix</keyword>
<evidence type="ECO:0000259" key="13">
    <source>
        <dbReference type="PROSITE" id="PS50928"/>
    </source>
</evidence>
<dbReference type="AlphaFoldDB" id="A0A3G9G066"/>
<dbReference type="InterPro" id="IPR000515">
    <property type="entry name" value="MetI-like"/>
</dbReference>
<dbReference type="Pfam" id="PF00528">
    <property type="entry name" value="BPD_transp_1"/>
    <property type="match status" value="1"/>
</dbReference>
<dbReference type="CDD" id="cd06261">
    <property type="entry name" value="TM_PBP2"/>
    <property type="match status" value="1"/>
</dbReference>
<keyword evidence="5" id="KW-1003">Cell membrane</keyword>
<accession>A0A3G9G066</accession>
<comment type="similarity">
    <text evidence="3 12">Belongs to the binding-protein-dependent transport system permease family. CysTW subfamily.</text>
</comment>
<evidence type="ECO:0000256" key="5">
    <source>
        <dbReference type="ARBA" id="ARBA00022475"/>
    </source>
</evidence>